<accession>A0A9D4VB57</accession>
<gene>
    <name evidence="1" type="ORF">GOP47_0002577</name>
</gene>
<name>A0A9D4VB57_ADICA</name>
<keyword evidence="2" id="KW-1185">Reference proteome</keyword>
<proteinExistence type="predicted"/>
<dbReference type="AlphaFoldDB" id="A0A9D4VB57"/>
<protein>
    <submittedName>
        <fullName evidence="1">Uncharacterized protein</fullName>
    </submittedName>
</protein>
<dbReference type="EMBL" id="JABFUD020000002">
    <property type="protein sequence ID" value="KAI5082834.1"/>
    <property type="molecule type" value="Genomic_DNA"/>
</dbReference>
<dbReference type="Proteomes" id="UP000886520">
    <property type="component" value="Chromosome 3"/>
</dbReference>
<organism evidence="1 2">
    <name type="scientific">Adiantum capillus-veneris</name>
    <name type="common">Maidenhair fern</name>
    <dbReference type="NCBI Taxonomy" id="13818"/>
    <lineage>
        <taxon>Eukaryota</taxon>
        <taxon>Viridiplantae</taxon>
        <taxon>Streptophyta</taxon>
        <taxon>Embryophyta</taxon>
        <taxon>Tracheophyta</taxon>
        <taxon>Polypodiopsida</taxon>
        <taxon>Polypodiidae</taxon>
        <taxon>Polypodiales</taxon>
        <taxon>Pteridineae</taxon>
        <taxon>Pteridaceae</taxon>
        <taxon>Vittarioideae</taxon>
        <taxon>Adiantum</taxon>
    </lineage>
</organism>
<evidence type="ECO:0000313" key="2">
    <source>
        <dbReference type="Proteomes" id="UP000886520"/>
    </source>
</evidence>
<reference evidence="1" key="1">
    <citation type="submission" date="2021-01" db="EMBL/GenBank/DDBJ databases">
        <title>Adiantum capillus-veneris genome.</title>
        <authorList>
            <person name="Fang Y."/>
            <person name="Liao Q."/>
        </authorList>
    </citation>
    <scope>NUCLEOTIDE SEQUENCE</scope>
    <source>
        <strain evidence="1">H3</strain>
        <tissue evidence="1">Leaf</tissue>
    </source>
</reference>
<comment type="caution">
    <text evidence="1">The sequence shown here is derived from an EMBL/GenBank/DDBJ whole genome shotgun (WGS) entry which is preliminary data.</text>
</comment>
<sequence>MDRRWEDGACVADASFRNRHFVHPPGSLKSHQIDGCEHQREVKCFSVMVEVHTTEFWLFWHGIAATNFQFDPG</sequence>
<evidence type="ECO:0000313" key="1">
    <source>
        <dbReference type="EMBL" id="KAI5082834.1"/>
    </source>
</evidence>
<dbReference type="OrthoDB" id="1929236at2759"/>